<dbReference type="EMBL" id="BJYM01000011">
    <property type="protein sequence ID" value="GEN88057.1"/>
    <property type="molecule type" value="Genomic_DNA"/>
</dbReference>
<dbReference type="RefSeq" id="WP_147210996.1">
    <property type="nucleotide sequence ID" value="NZ_BJYM01000011.1"/>
</dbReference>
<evidence type="ECO:0000256" key="2">
    <source>
        <dbReference type="ARBA" id="ARBA00023002"/>
    </source>
</evidence>
<reference evidence="3 4" key="1">
    <citation type="submission" date="2019-07" db="EMBL/GenBank/DDBJ databases">
        <title>Whole genome shotgun sequence of Oceanobacillus sojae NBRC 105379.</title>
        <authorList>
            <person name="Hosoyama A."/>
            <person name="Uohara A."/>
            <person name="Ohji S."/>
            <person name="Ichikawa N."/>
        </authorList>
    </citation>
    <scope>NUCLEOTIDE SEQUENCE [LARGE SCALE GENOMIC DNA]</scope>
    <source>
        <strain evidence="3 4">NBRC 105379</strain>
    </source>
</reference>
<organism evidence="3 4">
    <name type="scientific">Oceanobacillus sojae</name>
    <dbReference type="NCBI Taxonomy" id="582851"/>
    <lineage>
        <taxon>Bacteria</taxon>
        <taxon>Bacillati</taxon>
        <taxon>Bacillota</taxon>
        <taxon>Bacilli</taxon>
        <taxon>Bacillales</taxon>
        <taxon>Bacillaceae</taxon>
        <taxon>Oceanobacillus</taxon>
    </lineage>
</organism>
<comment type="similarity">
    <text evidence="1">Belongs to the short-chain dehydrogenases/reductases (SDR) family.</text>
</comment>
<sequence length="251" mass="26775">MDLGIKNKTALITGGSRGIGKEIALSLANEGANVVITYQSNQAKADEVIKAVEAAGQKGLAIQADLANMDDAVSIISQSIEAFETVDILVNNAAIWPTGYVKSIKLEDWKRTLDVNLTSVFLTSQAFLNHCLEKELPGNILNITSQAAFHGSTTGHSHYAASKAGMVAFTKSMAREHAKDNIRVNNLAPGIVETDLIREKLETDAPSYLNRVPLGRAAQPDEVADIAVFFVSKKASYITGATIDATGGMLM</sequence>
<keyword evidence="2" id="KW-0560">Oxidoreductase</keyword>
<evidence type="ECO:0000313" key="4">
    <source>
        <dbReference type="Proteomes" id="UP000321558"/>
    </source>
</evidence>
<accession>A0A511ZKT3</accession>
<dbReference type="Pfam" id="PF13561">
    <property type="entry name" value="adh_short_C2"/>
    <property type="match status" value="1"/>
</dbReference>
<dbReference type="InterPro" id="IPR036291">
    <property type="entry name" value="NAD(P)-bd_dom_sf"/>
</dbReference>
<evidence type="ECO:0000256" key="1">
    <source>
        <dbReference type="ARBA" id="ARBA00006484"/>
    </source>
</evidence>
<dbReference type="SUPFAM" id="SSF51735">
    <property type="entry name" value="NAD(P)-binding Rossmann-fold domains"/>
    <property type="match status" value="1"/>
</dbReference>
<dbReference type="PRINTS" id="PR00080">
    <property type="entry name" value="SDRFAMILY"/>
</dbReference>
<dbReference type="Gene3D" id="3.40.50.720">
    <property type="entry name" value="NAD(P)-binding Rossmann-like Domain"/>
    <property type="match status" value="1"/>
</dbReference>
<dbReference type="GO" id="GO:0016491">
    <property type="term" value="F:oxidoreductase activity"/>
    <property type="evidence" value="ECO:0007669"/>
    <property type="project" value="UniProtKB-KW"/>
</dbReference>
<keyword evidence="4" id="KW-1185">Reference proteome</keyword>
<dbReference type="CDD" id="cd05233">
    <property type="entry name" value="SDR_c"/>
    <property type="match status" value="1"/>
</dbReference>
<comment type="caution">
    <text evidence="3">The sequence shown here is derived from an EMBL/GenBank/DDBJ whole genome shotgun (WGS) entry which is preliminary data.</text>
</comment>
<gene>
    <name evidence="3" type="primary">fabG_4</name>
    <name evidence="3" type="ORF">OSO01_27960</name>
</gene>
<evidence type="ECO:0000313" key="3">
    <source>
        <dbReference type="EMBL" id="GEN88057.1"/>
    </source>
</evidence>
<proteinExistence type="inferred from homology"/>
<dbReference type="PANTHER" id="PTHR42879">
    <property type="entry name" value="3-OXOACYL-(ACYL-CARRIER-PROTEIN) REDUCTASE"/>
    <property type="match status" value="1"/>
</dbReference>
<dbReference type="FunFam" id="3.40.50.720:FF:000173">
    <property type="entry name" value="3-oxoacyl-[acyl-carrier protein] reductase"/>
    <property type="match status" value="1"/>
</dbReference>
<dbReference type="Proteomes" id="UP000321558">
    <property type="component" value="Unassembled WGS sequence"/>
</dbReference>
<name>A0A511ZKT3_9BACI</name>
<dbReference type="OrthoDB" id="9803333at2"/>
<protein>
    <submittedName>
        <fullName evidence="3">3-oxoacyl-[acyl-carrier-protein] reductase FabG</fullName>
    </submittedName>
</protein>
<dbReference type="PANTHER" id="PTHR42879:SF2">
    <property type="entry name" value="3-OXOACYL-[ACYL-CARRIER-PROTEIN] REDUCTASE FABG"/>
    <property type="match status" value="1"/>
</dbReference>
<dbReference type="PRINTS" id="PR00081">
    <property type="entry name" value="GDHRDH"/>
</dbReference>
<dbReference type="InterPro" id="IPR002347">
    <property type="entry name" value="SDR_fam"/>
</dbReference>
<dbReference type="InterPro" id="IPR050259">
    <property type="entry name" value="SDR"/>
</dbReference>
<dbReference type="AlphaFoldDB" id="A0A511ZKT3"/>